<dbReference type="InterPro" id="IPR001031">
    <property type="entry name" value="Thioesterase"/>
</dbReference>
<dbReference type="InterPro" id="IPR012223">
    <property type="entry name" value="TEII"/>
</dbReference>
<dbReference type="Proteomes" id="UP000179642">
    <property type="component" value="Unassembled WGS sequence"/>
</dbReference>
<dbReference type="RefSeq" id="WP_071380427.1">
    <property type="nucleotide sequence ID" value="NZ_MLYO01000017.1"/>
</dbReference>
<reference evidence="3 4" key="1">
    <citation type="submission" date="2016-10" db="EMBL/GenBank/DDBJ databases">
        <title>Genome sequence of Streptomyces sp. MUSC 1.</title>
        <authorList>
            <person name="Lee L.-H."/>
            <person name="Ser H.-L."/>
            <person name="Law J.W.-F."/>
        </authorList>
    </citation>
    <scope>NUCLEOTIDE SEQUENCE [LARGE SCALE GENOMIC DNA]</scope>
    <source>
        <strain evidence="3 4">MUSC 1</strain>
    </source>
</reference>
<sequence length="263" mass="28857">MAGYRPPTDRTIDGDAMELRLFVFHHAGGSHLLYRDWPDALPADWDVHLIDAPGHGMLADQPAIGDAPALVDHFLRDLDDRLTGRFALFGHSMGGLIAYELTRRLLAEGRTPPLWLGLSSRGTPLPDGARTHRHLLGDEELRREVAALGGTPSAVLEDPALWRLYAPVIRRDMQLVETWRPAPDAGLLSVPLSVFGGRHDTATPPARIDGWAGRAARFLGLHLFDGGHFYFRPDPGPLLRQVTVDARRALDLAAGLPGHTVTR</sequence>
<dbReference type="SUPFAM" id="SSF53474">
    <property type="entry name" value="alpha/beta-Hydrolases"/>
    <property type="match status" value="1"/>
</dbReference>
<dbReference type="AlphaFoldDB" id="A0A1S2QKU3"/>
<organism evidence="3 4">
    <name type="scientific">Streptomyces monashensis</name>
    <dbReference type="NCBI Taxonomy" id="1678012"/>
    <lineage>
        <taxon>Bacteria</taxon>
        <taxon>Bacillati</taxon>
        <taxon>Actinomycetota</taxon>
        <taxon>Actinomycetes</taxon>
        <taxon>Kitasatosporales</taxon>
        <taxon>Streptomycetaceae</taxon>
        <taxon>Streptomyces</taxon>
    </lineage>
</organism>
<accession>A0A1S2QKU3</accession>
<dbReference type="Pfam" id="PF00975">
    <property type="entry name" value="Thioesterase"/>
    <property type="match status" value="1"/>
</dbReference>
<evidence type="ECO:0000256" key="1">
    <source>
        <dbReference type="ARBA" id="ARBA00007169"/>
    </source>
</evidence>
<dbReference type="PANTHER" id="PTHR11487:SF0">
    <property type="entry name" value="S-ACYL FATTY ACID SYNTHASE THIOESTERASE, MEDIUM CHAIN"/>
    <property type="match status" value="1"/>
</dbReference>
<feature type="domain" description="Thioesterase" evidence="2">
    <location>
        <begin position="20"/>
        <end position="232"/>
    </location>
</feature>
<dbReference type="EMBL" id="MLYO01000017">
    <property type="protein sequence ID" value="OIK06005.1"/>
    <property type="molecule type" value="Genomic_DNA"/>
</dbReference>
<dbReference type="PANTHER" id="PTHR11487">
    <property type="entry name" value="THIOESTERASE"/>
    <property type="match status" value="1"/>
</dbReference>
<evidence type="ECO:0000313" key="3">
    <source>
        <dbReference type="EMBL" id="OIK06005.1"/>
    </source>
</evidence>
<comment type="caution">
    <text evidence="3">The sequence shown here is derived from an EMBL/GenBank/DDBJ whole genome shotgun (WGS) entry which is preliminary data.</text>
</comment>
<evidence type="ECO:0000313" key="4">
    <source>
        <dbReference type="Proteomes" id="UP000179642"/>
    </source>
</evidence>
<dbReference type="Gene3D" id="3.40.50.1820">
    <property type="entry name" value="alpha/beta hydrolase"/>
    <property type="match status" value="1"/>
</dbReference>
<evidence type="ECO:0000259" key="2">
    <source>
        <dbReference type="Pfam" id="PF00975"/>
    </source>
</evidence>
<comment type="similarity">
    <text evidence="1">Belongs to the thioesterase family.</text>
</comment>
<protein>
    <submittedName>
        <fullName evidence="3">Thioesterase</fullName>
    </submittedName>
</protein>
<dbReference type="GO" id="GO:0008610">
    <property type="term" value="P:lipid biosynthetic process"/>
    <property type="evidence" value="ECO:0007669"/>
    <property type="project" value="TreeGrafter"/>
</dbReference>
<keyword evidence="4" id="KW-1185">Reference proteome</keyword>
<name>A0A1S2QKU3_9ACTN</name>
<gene>
    <name evidence="3" type="ORF">BIV23_09925</name>
</gene>
<proteinExistence type="inferred from homology"/>
<dbReference type="InterPro" id="IPR029058">
    <property type="entry name" value="AB_hydrolase_fold"/>
</dbReference>